<keyword evidence="2" id="KW-1185">Reference proteome</keyword>
<organism evidence="1 2">
    <name type="scientific">Aspergillus granulosus</name>
    <dbReference type="NCBI Taxonomy" id="176169"/>
    <lineage>
        <taxon>Eukaryota</taxon>
        <taxon>Fungi</taxon>
        <taxon>Dikarya</taxon>
        <taxon>Ascomycota</taxon>
        <taxon>Pezizomycotina</taxon>
        <taxon>Eurotiomycetes</taxon>
        <taxon>Eurotiomycetidae</taxon>
        <taxon>Eurotiales</taxon>
        <taxon>Aspergillaceae</taxon>
        <taxon>Aspergillus</taxon>
        <taxon>Aspergillus subgen. Nidulantes</taxon>
    </lineage>
</organism>
<gene>
    <name evidence="1" type="ORF">BJX63DRAFT_398886</name>
</gene>
<evidence type="ECO:0000313" key="1">
    <source>
        <dbReference type="EMBL" id="KAL2811614.1"/>
    </source>
</evidence>
<protein>
    <submittedName>
        <fullName evidence="1">Uncharacterized protein</fullName>
    </submittedName>
</protein>
<comment type="caution">
    <text evidence="1">The sequence shown here is derived from an EMBL/GenBank/DDBJ whole genome shotgun (WGS) entry which is preliminary data.</text>
</comment>
<dbReference type="Proteomes" id="UP001610334">
    <property type="component" value="Unassembled WGS sequence"/>
</dbReference>
<evidence type="ECO:0000313" key="2">
    <source>
        <dbReference type="Proteomes" id="UP001610334"/>
    </source>
</evidence>
<reference evidence="1 2" key="1">
    <citation type="submission" date="2024-07" db="EMBL/GenBank/DDBJ databases">
        <title>Section-level genome sequencing and comparative genomics of Aspergillus sections Usti and Cavernicolus.</title>
        <authorList>
            <consortium name="Lawrence Berkeley National Laboratory"/>
            <person name="Nybo J.L."/>
            <person name="Vesth T.C."/>
            <person name="Theobald S."/>
            <person name="Frisvad J.C."/>
            <person name="Larsen T.O."/>
            <person name="Kjaerboelling I."/>
            <person name="Rothschild-Mancinelli K."/>
            <person name="Lyhne E.K."/>
            <person name="Kogle M.E."/>
            <person name="Barry K."/>
            <person name="Clum A."/>
            <person name="Na H."/>
            <person name="Ledsgaard L."/>
            <person name="Lin J."/>
            <person name="Lipzen A."/>
            <person name="Kuo A."/>
            <person name="Riley R."/>
            <person name="Mondo S."/>
            <person name="Labutti K."/>
            <person name="Haridas S."/>
            <person name="Pangalinan J."/>
            <person name="Salamov A.A."/>
            <person name="Simmons B.A."/>
            <person name="Magnuson J.K."/>
            <person name="Chen J."/>
            <person name="Drula E."/>
            <person name="Henrissat B."/>
            <person name="Wiebenga A."/>
            <person name="Lubbers R.J."/>
            <person name="Gomes A.C."/>
            <person name="Makela M.R."/>
            <person name="Stajich J."/>
            <person name="Grigoriev I.V."/>
            <person name="Mortensen U.H."/>
            <person name="De Vries R.P."/>
            <person name="Baker S.E."/>
            <person name="Andersen M.R."/>
        </authorList>
    </citation>
    <scope>NUCLEOTIDE SEQUENCE [LARGE SCALE GENOMIC DNA]</scope>
    <source>
        <strain evidence="1 2">CBS 588.65</strain>
    </source>
</reference>
<sequence length="84" mass="8961">MLCISETAQENSTSLIAVSRSPARMSSSCSRSEPSFVSGPNTQGTLVSTCSLTFGFCIWTVAHPSVIPQYQARLVSSATRMSVQ</sequence>
<name>A0ABR4H833_9EURO</name>
<dbReference type="EMBL" id="JBFXLT010000056">
    <property type="protein sequence ID" value="KAL2811614.1"/>
    <property type="molecule type" value="Genomic_DNA"/>
</dbReference>
<accession>A0ABR4H833</accession>
<proteinExistence type="predicted"/>